<dbReference type="Proteomes" id="UP000886998">
    <property type="component" value="Unassembled WGS sequence"/>
</dbReference>
<dbReference type="AlphaFoldDB" id="A0A8X6XTP8"/>
<sequence length="84" mass="9926">MPFLPQCTYNKLFFCQQTIRSDLLDEKQSSVLQLSRKQIDLENLPDCSEMRHNLPNEILVLHFRDSDSWELGETFPGFPQRNLL</sequence>
<comment type="caution">
    <text evidence="1">The sequence shown here is derived from an EMBL/GenBank/DDBJ whole genome shotgun (WGS) entry which is preliminary data.</text>
</comment>
<gene>
    <name evidence="1" type="ORF">TNIN_358871</name>
</gene>
<accession>A0A8X6XTP8</accession>
<organism evidence="1 2">
    <name type="scientific">Trichonephila inaurata madagascariensis</name>
    <dbReference type="NCBI Taxonomy" id="2747483"/>
    <lineage>
        <taxon>Eukaryota</taxon>
        <taxon>Metazoa</taxon>
        <taxon>Ecdysozoa</taxon>
        <taxon>Arthropoda</taxon>
        <taxon>Chelicerata</taxon>
        <taxon>Arachnida</taxon>
        <taxon>Araneae</taxon>
        <taxon>Araneomorphae</taxon>
        <taxon>Entelegynae</taxon>
        <taxon>Araneoidea</taxon>
        <taxon>Nephilidae</taxon>
        <taxon>Trichonephila</taxon>
        <taxon>Trichonephila inaurata</taxon>
    </lineage>
</organism>
<proteinExistence type="predicted"/>
<name>A0A8X6XTP8_9ARAC</name>
<reference evidence="1" key="1">
    <citation type="submission" date="2020-08" db="EMBL/GenBank/DDBJ databases">
        <title>Multicomponent nature underlies the extraordinary mechanical properties of spider dragline silk.</title>
        <authorList>
            <person name="Kono N."/>
            <person name="Nakamura H."/>
            <person name="Mori M."/>
            <person name="Yoshida Y."/>
            <person name="Ohtoshi R."/>
            <person name="Malay A.D."/>
            <person name="Moran D.A.P."/>
            <person name="Tomita M."/>
            <person name="Numata K."/>
            <person name="Arakawa K."/>
        </authorList>
    </citation>
    <scope>NUCLEOTIDE SEQUENCE</scope>
</reference>
<keyword evidence="2" id="KW-1185">Reference proteome</keyword>
<protein>
    <submittedName>
        <fullName evidence="1">Uncharacterized protein</fullName>
    </submittedName>
</protein>
<dbReference type="EMBL" id="BMAV01012464">
    <property type="protein sequence ID" value="GFY59166.1"/>
    <property type="molecule type" value="Genomic_DNA"/>
</dbReference>
<evidence type="ECO:0000313" key="1">
    <source>
        <dbReference type="EMBL" id="GFY59166.1"/>
    </source>
</evidence>
<evidence type="ECO:0000313" key="2">
    <source>
        <dbReference type="Proteomes" id="UP000886998"/>
    </source>
</evidence>